<sequence>MVIGSECDAAPRLGFTADLAVRLCSALHRFGGWEPTSSSGRPLLDPTIAELKSAIREAFAAAADQQATLLISFIGHGVAVADRYFYLLAKDSPRDLPDSETAYNLGPALLERLAAVHLDGLVVLVDACEAGIGARAAHSWIDLLNPVAGRMEFLVAADTGSAYDGCFTRTMLDVFDRGLPQHGANLLPADLRSSIAARCRRQIPRQLSSAVGGDAGLWLVPNVARRNDAVRGSPAAGLVDQLTNGLATTPALRAGVADVFNADKQRLRVVTGSAGCGKSTLLAVLIRPGLLDGAPFTSEYVTAAVFLDISSTIENVVAELTSQLRRRVAGFADIGADPDEFGSAELDLVERAVLGPLSRVEPLFGRITIVVDGLDQPEPGTRELLVDAIARATTRRDLAHVGVIVGVRQGAGPGESPRLGHQHRTTLLSPTASEIVEVLRESTPAAASVPYTPVWIERTEMLLRQTTAGGWLLARLLIELTDIDRIATQGAISIDNLVTQRIREAVRAAGANSVRAIVAIAGLIAAAGTGPVLPLEILAAALRVLGITLRTPRIRDLVVELGVLVSRGNPGTDEETFGLVHEDFVAPMQTEQENQGLSVATAHHALARAIDHHTTDITMKYARSSAVRHYLANKESAAAISFLERHETPRAADNRDLWATWLASFTAQIGWDHPDTLIARHRLAYWRGESGDPHTAVTELEALLAARIQRGGPLHPETLNTRFDLARWHGHRGDIRGAIAEFERLLADQLRVLGADHPATLSTRHNIARWRGKNGESATAARLFDQIRIDRVRVLGPDHPDVLATRQNIARWQADSGDVRTAIAVLEALLQDRIRVLGPDHSQTLATRYHLARCRGLGGDVTGAVDDAERLLLEQLRVLGSDHLDTLATRHHIARWRGEGGDRERAIAELTALLADMIRVLGRNHPHTLITRQLVVRWTVRSNDPTAARVQFDELLMDHLRVLGPDHPETLAVRRHFAHWLGMQGDPVLAMTDLQQLLDHQRRVLGHDHPETRATRNELTFWHRRLPRE</sequence>
<dbReference type="Proteomes" id="UP000006304">
    <property type="component" value="Chromosome"/>
</dbReference>
<evidence type="ECO:0000313" key="3">
    <source>
        <dbReference type="EMBL" id="AFU01473.1"/>
    </source>
</evidence>
<accession>K0EP59</accession>
<dbReference type="Pfam" id="PF13374">
    <property type="entry name" value="TPR_10"/>
    <property type="match status" value="3"/>
</dbReference>
<dbReference type="InterPro" id="IPR011990">
    <property type="entry name" value="TPR-like_helical_dom_sf"/>
</dbReference>
<dbReference type="InterPro" id="IPR056884">
    <property type="entry name" value="NPHP3-like_N"/>
</dbReference>
<name>K0EP59_NOCB7</name>
<dbReference type="Pfam" id="PF13424">
    <property type="entry name" value="TPR_12"/>
    <property type="match status" value="1"/>
</dbReference>
<dbReference type="Gene3D" id="1.25.40.10">
    <property type="entry name" value="Tetratricopeptide repeat domain"/>
    <property type="match status" value="2"/>
</dbReference>
<proteinExistence type="predicted"/>
<dbReference type="PANTHER" id="PTHR46082">
    <property type="entry name" value="ATP/GTP-BINDING PROTEIN-RELATED"/>
    <property type="match status" value="1"/>
</dbReference>
<protein>
    <submittedName>
        <fullName evidence="3">Nephrocystin-3</fullName>
    </submittedName>
</protein>
<dbReference type="PANTHER" id="PTHR46082:SF6">
    <property type="entry name" value="AAA+ ATPASE DOMAIN-CONTAINING PROTEIN-RELATED"/>
    <property type="match status" value="1"/>
</dbReference>
<dbReference type="AlphaFoldDB" id="K0EP59"/>
<keyword evidence="1" id="KW-0677">Repeat</keyword>
<dbReference type="eggNOG" id="COG0457">
    <property type="taxonomic scope" value="Bacteria"/>
</dbReference>
<gene>
    <name evidence="3" type="ORF">O3I_017560</name>
</gene>
<dbReference type="HOGENOM" id="CLU_319291_0_0_11"/>
<dbReference type="Pfam" id="PF24883">
    <property type="entry name" value="NPHP3_N"/>
    <property type="match status" value="1"/>
</dbReference>
<evidence type="ECO:0000256" key="1">
    <source>
        <dbReference type="ARBA" id="ARBA00022737"/>
    </source>
</evidence>
<feature type="domain" description="Nephrocystin 3-like N-terminal" evidence="2">
    <location>
        <begin position="263"/>
        <end position="396"/>
    </location>
</feature>
<dbReference type="SUPFAM" id="SSF48452">
    <property type="entry name" value="TPR-like"/>
    <property type="match status" value="2"/>
</dbReference>
<dbReference type="EMBL" id="CP003876">
    <property type="protein sequence ID" value="AFU01473.1"/>
    <property type="molecule type" value="Genomic_DNA"/>
</dbReference>
<reference evidence="3 4" key="1">
    <citation type="journal article" date="2012" name="J. Bacteriol.">
        <title>Complete genome sequence of Nocardia brasiliensis HUJEG-1.</title>
        <authorList>
            <person name="Vera-Cabrera L."/>
            <person name="Ortiz-Lopez R."/>
            <person name="Elizondo-Gonzalez R."/>
            <person name="Perez-Maya A.A."/>
            <person name="Ocampo-Candiani J."/>
        </authorList>
    </citation>
    <scope>NUCLEOTIDE SEQUENCE [LARGE SCALE GENOMIC DNA]</scope>
    <source>
        <strain evidence="4">ATCC 700358</strain>
    </source>
</reference>
<evidence type="ECO:0000313" key="4">
    <source>
        <dbReference type="Proteomes" id="UP000006304"/>
    </source>
</evidence>
<evidence type="ECO:0000259" key="2">
    <source>
        <dbReference type="Pfam" id="PF24883"/>
    </source>
</evidence>
<dbReference type="STRING" id="1133849.O3I_017560"/>
<dbReference type="InterPro" id="IPR053137">
    <property type="entry name" value="NLR-like"/>
</dbReference>
<keyword evidence="4" id="KW-1185">Reference proteome</keyword>
<dbReference type="eggNOG" id="COG4249">
    <property type="taxonomic scope" value="Bacteria"/>
</dbReference>
<dbReference type="KEGG" id="nbr:O3I_017560"/>
<organism evidence="3 4">
    <name type="scientific">Nocardia brasiliensis (strain ATCC 700358 / HUJEG-1)</name>
    <dbReference type="NCBI Taxonomy" id="1133849"/>
    <lineage>
        <taxon>Bacteria</taxon>
        <taxon>Bacillati</taxon>
        <taxon>Actinomycetota</taxon>
        <taxon>Actinomycetes</taxon>
        <taxon>Mycobacteriales</taxon>
        <taxon>Nocardiaceae</taxon>
        <taxon>Nocardia</taxon>
    </lineage>
</organism>
<dbReference type="Gene3D" id="3.40.50.1460">
    <property type="match status" value="1"/>
</dbReference>